<dbReference type="Pfam" id="PF04403">
    <property type="entry name" value="PqiA"/>
    <property type="match status" value="1"/>
</dbReference>
<keyword evidence="1" id="KW-0812">Transmembrane</keyword>
<dbReference type="InterPro" id="IPR007498">
    <property type="entry name" value="PqiA-like"/>
</dbReference>
<evidence type="ECO:0000313" key="3">
    <source>
        <dbReference type="Proteomes" id="UP000241890"/>
    </source>
</evidence>
<feature type="transmembrane region" description="Helical" evidence="1">
    <location>
        <begin position="413"/>
        <end position="437"/>
    </location>
</feature>
<reference evidence="2 3" key="1">
    <citation type="submission" date="2017-12" db="EMBL/GenBank/DDBJ databases">
        <title>Sequencing, de novo assembly and annotation of complete genome of a new Thraustochytrid species, strain FCC1311.</title>
        <authorList>
            <person name="Sedici K."/>
            <person name="Godart F."/>
            <person name="Aiese Cigliano R."/>
            <person name="Sanseverino W."/>
            <person name="Barakat M."/>
            <person name="Ortet P."/>
            <person name="Marechal E."/>
            <person name="Cagnac O."/>
            <person name="Amato A."/>
        </authorList>
    </citation>
    <scope>NUCLEOTIDE SEQUENCE [LARGE SCALE GENOMIC DNA]</scope>
</reference>
<dbReference type="InParanoid" id="A0A2R5GD24"/>
<dbReference type="AlphaFoldDB" id="A0A2R5GD24"/>
<evidence type="ECO:0000313" key="2">
    <source>
        <dbReference type="EMBL" id="GBG28876.1"/>
    </source>
</evidence>
<feature type="transmembrane region" description="Helical" evidence="1">
    <location>
        <begin position="309"/>
        <end position="327"/>
    </location>
</feature>
<dbReference type="PANTHER" id="PTHR34730">
    <property type="entry name" value="UNNAMED PRODUCT"/>
    <property type="match status" value="1"/>
</dbReference>
<feature type="transmembrane region" description="Helical" evidence="1">
    <location>
        <begin position="523"/>
        <end position="548"/>
    </location>
</feature>
<dbReference type="EMBL" id="BEYU01000049">
    <property type="protein sequence ID" value="GBG28876.1"/>
    <property type="molecule type" value="Genomic_DNA"/>
</dbReference>
<keyword evidence="3" id="KW-1185">Reference proteome</keyword>
<protein>
    <recommendedName>
        <fullName evidence="4">Paraquat-inducible protein A</fullName>
    </recommendedName>
</protein>
<evidence type="ECO:0008006" key="4">
    <source>
        <dbReference type="Google" id="ProtNLM"/>
    </source>
</evidence>
<dbReference type="PANTHER" id="PTHR34730:SF1">
    <property type="entry name" value="PARAQUAT-INDUCIBLE PROTEIN A"/>
    <property type="match status" value="1"/>
</dbReference>
<dbReference type="Proteomes" id="UP000241890">
    <property type="component" value="Unassembled WGS sequence"/>
</dbReference>
<evidence type="ECO:0000256" key="1">
    <source>
        <dbReference type="SAM" id="Phobius"/>
    </source>
</evidence>
<organism evidence="2 3">
    <name type="scientific">Hondaea fermentalgiana</name>
    <dbReference type="NCBI Taxonomy" id="2315210"/>
    <lineage>
        <taxon>Eukaryota</taxon>
        <taxon>Sar</taxon>
        <taxon>Stramenopiles</taxon>
        <taxon>Bigyra</taxon>
        <taxon>Labyrinthulomycetes</taxon>
        <taxon>Thraustochytrida</taxon>
        <taxon>Thraustochytriidae</taxon>
        <taxon>Hondaea</taxon>
    </lineage>
</organism>
<feature type="transmembrane region" description="Helical" evidence="1">
    <location>
        <begin position="480"/>
        <end position="502"/>
    </location>
</feature>
<gene>
    <name evidence="2" type="ORF">FCC1311_050972</name>
</gene>
<keyword evidence="1" id="KW-0472">Membrane</keyword>
<comment type="caution">
    <text evidence="2">The sequence shown here is derived from an EMBL/GenBank/DDBJ whole genome shotgun (WGS) entry which is preliminary data.</text>
</comment>
<feature type="transmembrane region" description="Helical" evidence="1">
    <location>
        <begin position="581"/>
        <end position="605"/>
    </location>
</feature>
<feature type="transmembrane region" description="Helical" evidence="1">
    <location>
        <begin position="339"/>
        <end position="361"/>
    </location>
</feature>
<accession>A0A2R5GD24</accession>
<dbReference type="OrthoDB" id="46101at2759"/>
<name>A0A2R5GD24_9STRA</name>
<keyword evidence="1" id="KW-1133">Transmembrane helix</keyword>
<sequence>MGKVQDETAVAKAVAVGDSEQQAVAASGEKGKTSSLHAQYSEWIGYVSLCFLLGNVGLQVFSHLGMSMAILSNVNVNGESTKLLSGVEFCSSNDTIFSDWWVAAGSSSVYEDIIDCADDYILADEGKEFSDLETCLRAEAIGYQGGEECILCYQDYVNCASASSEEGGCLNSCFAAAVFGGADEYAKCVACTVEKCNPNFEVCIGYSMPDPPDEFDVRRALRDGRTLRSTEGARKLASDPPEQLYVVYEISFIKSIKDAWDSGAYGVAILLTLLSGVWPYAKNLIMLVAWFVPMTTARRSTVLKVLTRLAKWSLLDVFVVVIMLAGFRIDLQGDVIGRIYVVAESRLAIYTFCLAAIWDLVQGEWMRTMHLAMAESEPDCDPVSSVEGSCLLTSATFGASATTCGSCARVTHFLLSLVQLALLICGCFLPCATFALYGNAFGLFFNNEPGEYAEYSAFEIGTAIVAPERIDSVHSVGGTFFLAIIFLLCSIFVPAIVFSGMAKALHLQPCGPFAPRASLLKALASFCDIVGGFAALDVFLLSVVVTMLEWDRFVNSAMSTLTDKFIGCEEPCLESRSDVQYAVYLMLGAVLIGWILELFFTYVFAQIYHPAEQTFWGPFLFNRLASCIAK</sequence>
<proteinExistence type="predicted"/>